<feature type="transmembrane region" description="Helical" evidence="6">
    <location>
        <begin position="118"/>
        <end position="141"/>
    </location>
</feature>
<evidence type="ECO:0000313" key="9">
    <source>
        <dbReference type="Proteomes" id="UP000563151"/>
    </source>
</evidence>
<dbReference type="Gene3D" id="1.20.120.940">
    <property type="entry name" value="Putative aromatic acid exporter, C-terminal domain"/>
    <property type="match status" value="1"/>
</dbReference>
<keyword evidence="4 6" id="KW-1133">Transmembrane helix</keyword>
<reference evidence="8 9" key="1">
    <citation type="submission" date="2020-04" db="EMBL/GenBank/DDBJ databases">
        <title>Genomic insights into acetone-butanol-ethanol (ABE) fermentation by sequencing solventogenic clostridia strains.</title>
        <authorList>
            <person name="Brown S."/>
        </authorList>
    </citation>
    <scope>NUCLEOTIDE SEQUENCE [LARGE SCALE GENOMIC DNA]</scope>
    <source>
        <strain evidence="8 9">DJ011</strain>
    </source>
</reference>
<dbReference type="InterPro" id="IPR010343">
    <property type="entry name" value="ArAE_1"/>
</dbReference>
<name>A0A923J0N2_CLOTT</name>
<evidence type="ECO:0000256" key="4">
    <source>
        <dbReference type="ARBA" id="ARBA00022989"/>
    </source>
</evidence>
<evidence type="ECO:0000256" key="3">
    <source>
        <dbReference type="ARBA" id="ARBA00022692"/>
    </source>
</evidence>
<dbReference type="InterPro" id="IPR021062">
    <property type="entry name" value="ArAE_1_C"/>
</dbReference>
<evidence type="ECO:0000256" key="1">
    <source>
        <dbReference type="ARBA" id="ARBA00004651"/>
    </source>
</evidence>
<organism evidence="8 9">
    <name type="scientific">Clostridium tetanomorphum</name>
    <dbReference type="NCBI Taxonomy" id="1553"/>
    <lineage>
        <taxon>Bacteria</taxon>
        <taxon>Bacillati</taxon>
        <taxon>Bacillota</taxon>
        <taxon>Clostridia</taxon>
        <taxon>Eubacteriales</taxon>
        <taxon>Clostridiaceae</taxon>
        <taxon>Clostridium</taxon>
    </lineage>
</organism>
<dbReference type="RefSeq" id="WP_035146969.1">
    <property type="nucleotide sequence ID" value="NZ_JAAZWO010000008.1"/>
</dbReference>
<keyword evidence="3 6" id="KW-0812">Transmembrane</keyword>
<evidence type="ECO:0000256" key="5">
    <source>
        <dbReference type="ARBA" id="ARBA00023136"/>
    </source>
</evidence>
<accession>A0A923J0N2</accession>
<feature type="domain" description="Putative aromatic acid exporter C-terminal" evidence="7">
    <location>
        <begin position="147"/>
        <end position="311"/>
    </location>
</feature>
<dbReference type="PANTHER" id="PTHR40064">
    <property type="entry name" value="MEMBRANE PROTEIN-RELATED"/>
    <property type="match status" value="1"/>
</dbReference>
<evidence type="ECO:0000256" key="2">
    <source>
        <dbReference type="ARBA" id="ARBA00022475"/>
    </source>
</evidence>
<dbReference type="InterPro" id="IPR038323">
    <property type="entry name" value="ArAE_1_C_sf"/>
</dbReference>
<dbReference type="GO" id="GO:0005886">
    <property type="term" value="C:plasma membrane"/>
    <property type="evidence" value="ECO:0007669"/>
    <property type="project" value="UniProtKB-SubCell"/>
</dbReference>
<gene>
    <name evidence="8" type="ORF">HGG79_08940</name>
</gene>
<feature type="transmembrane region" description="Helical" evidence="6">
    <location>
        <begin position="60"/>
        <end position="88"/>
    </location>
</feature>
<keyword evidence="5 6" id="KW-0472">Membrane</keyword>
<evidence type="ECO:0000256" key="6">
    <source>
        <dbReference type="SAM" id="Phobius"/>
    </source>
</evidence>
<proteinExistence type="predicted"/>
<keyword evidence="9" id="KW-1185">Reference proteome</keyword>
<protein>
    <submittedName>
        <fullName evidence="8">Aromatic acid exporter family protein</fullName>
    </submittedName>
</protein>
<sequence length="319" mass="36659">MKLIGFRTVKTAIGASLAIIIAEELGLKYSAVAGIITILSVQKTRKKSFKIALKRICSTILALGVAFILFKTFGFGELIFGLFLLIFIPLAVQLNIEEGIVVSSVLVSHLLVEKSLSLFWFGNEVALMSIGITIAVALNLYMPNIEGKIKEDQIFIDESIREILLYIGQALRQGKISSNEDEKLRDLEKRLRAGRKLAYVNLNNNFFLDDSYYVKYMEMRMHQLDMIKSMKEHFRVDFSSYKHAFIMAEFTEKVANSLYEENTVENLIKDLVKLKNDFRQMSLPKSREEFEIRASLFEFLNDLEQFLKIKNDFMKEINS</sequence>
<dbReference type="PANTHER" id="PTHR40064:SF1">
    <property type="entry name" value="MEMBRANE PROTEIN"/>
    <property type="match status" value="1"/>
</dbReference>
<dbReference type="InterPro" id="IPR052984">
    <property type="entry name" value="UPF0421"/>
</dbReference>
<dbReference type="EMBL" id="JAAZWO010000008">
    <property type="protein sequence ID" value="MBC2397899.1"/>
    <property type="molecule type" value="Genomic_DNA"/>
</dbReference>
<comment type="caution">
    <text evidence="8">The sequence shown here is derived from an EMBL/GenBank/DDBJ whole genome shotgun (WGS) entry which is preliminary data.</text>
</comment>
<comment type="subcellular location">
    <subcellularLocation>
        <location evidence="1">Cell membrane</location>
        <topology evidence="1">Multi-pass membrane protein</topology>
    </subcellularLocation>
</comment>
<keyword evidence="2" id="KW-1003">Cell membrane</keyword>
<dbReference type="AlphaFoldDB" id="A0A923J0N2"/>
<dbReference type="Pfam" id="PF11728">
    <property type="entry name" value="ArAE_1_C"/>
    <property type="match status" value="1"/>
</dbReference>
<evidence type="ECO:0000313" key="8">
    <source>
        <dbReference type="EMBL" id="MBC2397899.1"/>
    </source>
</evidence>
<dbReference type="Proteomes" id="UP000563151">
    <property type="component" value="Unassembled WGS sequence"/>
</dbReference>
<dbReference type="Pfam" id="PF06081">
    <property type="entry name" value="ArAE_1"/>
    <property type="match status" value="1"/>
</dbReference>
<evidence type="ECO:0000259" key="7">
    <source>
        <dbReference type="Pfam" id="PF11728"/>
    </source>
</evidence>